<evidence type="ECO:0000259" key="12">
    <source>
        <dbReference type="Pfam" id="PF09084"/>
    </source>
</evidence>
<evidence type="ECO:0000256" key="10">
    <source>
        <dbReference type="ARBA" id="ARBA00033171"/>
    </source>
</evidence>
<proteinExistence type="inferred from homology"/>
<dbReference type="Pfam" id="PF09084">
    <property type="entry name" value="NMT1"/>
    <property type="match status" value="1"/>
</dbReference>
<keyword evidence="6" id="KW-0479">Metal-binding</keyword>
<comment type="function">
    <text evidence="1">Responsible for the formation of the pyrimidine heterocycle in the thiamine biosynthesis pathway. Catalyzes the formation of hydroxymethylpyrimidine phosphate (HMP-P) from histidine and pyridoxal phosphate (PLP). The protein uses PLP and the active site histidine to form HMP-P, generating an inactive enzyme. The enzyme can only undergo a single turnover, which suggests it is a suicide enzyme.</text>
</comment>
<dbReference type="GO" id="GO:0046872">
    <property type="term" value="F:metal ion binding"/>
    <property type="evidence" value="ECO:0007669"/>
    <property type="project" value="UniProtKB-KW"/>
</dbReference>
<dbReference type="EMBL" id="FQWF01000011">
    <property type="protein sequence ID" value="SHG87940.1"/>
    <property type="molecule type" value="Genomic_DNA"/>
</dbReference>
<evidence type="ECO:0000256" key="3">
    <source>
        <dbReference type="ARBA" id="ARBA00009406"/>
    </source>
</evidence>
<dbReference type="PANTHER" id="PTHR31528:SF1">
    <property type="entry name" value="4-AMINO-5-HYDROXYMETHYL-2-METHYLPYRIMIDINE PHOSPHATE SYNTHASE THI11-RELATED"/>
    <property type="match status" value="1"/>
</dbReference>
<accession>A0A1M5NEJ0</accession>
<keyword evidence="9" id="KW-0408">Iron</keyword>
<keyword evidence="7" id="KW-0663">Pyridoxal phosphate</keyword>
<dbReference type="SUPFAM" id="SSF53850">
    <property type="entry name" value="Periplasmic binding protein-like II"/>
    <property type="match status" value="1"/>
</dbReference>
<evidence type="ECO:0000256" key="9">
    <source>
        <dbReference type="ARBA" id="ARBA00023004"/>
    </source>
</evidence>
<dbReference type="InterPro" id="IPR027939">
    <property type="entry name" value="NMT1/THI5"/>
</dbReference>
<organism evidence="13 14">
    <name type="scientific">Flavobacterium micromati</name>
    <dbReference type="NCBI Taxonomy" id="229205"/>
    <lineage>
        <taxon>Bacteria</taxon>
        <taxon>Pseudomonadati</taxon>
        <taxon>Bacteroidota</taxon>
        <taxon>Flavobacteriia</taxon>
        <taxon>Flavobacteriales</taxon>
        <taxon>Flavobacteriaceae</taxon>
        <taxon>Flavobacterium</taxon>
    </lineage>
</organism>
<keyword evidence="8" id="KW-0784">Thiamine biosynthesis</keyword>
<keyword evidence="5" id="KW-0808">Transferase</keyword>
<dbReference type="InterPro" id="IPR015168">
    <property type="entry name" value="SsuA/THI5"/>
</dbReference>
<dbReference type="GO" id="GO:0009228">
    <property type="term" value="P:thiamine biosynthetic process"/>
    <property type="evidence" value="ECO:0007669"/>
    <property type="project" value="UniProtKB-KW"/>
</dbReference>
<dbReference type="STRING" id="229205.SAMN05444372_11143"/>
<evidence type="ECO:0000256" key="2">
    <source>
        <dbReference type="ARBA" id="ARBA00004948"/>
    </source>
</evidence>
<name>A0A1M5NEJ0_9FLAO</name>
<comment type="similarity">
    <text evidence="3">Belongs to the NMT1/THI5 family.</text>
</comment>
<dbReference type="Proteomes" id="UP000184020">
    <property type="component" value="Unassembled WGS sequence"/>
</dbReference>
<dbReference type="AlphaFoldDB" id="A0A1M5NEJ0"/>
<evidence type="ECO:0000256" key="7">
    <source>
        <dbReference type="ARBA" id="ARBA00022898"/>
    </source>
</evidence>
<keyword evidence="14" id="KW-1185">Reference proteome</keyword>
<protein>
    <recommendedName>
        <fullName evidence="10">Thiamine pyrimidine synthase</fullName>
    </recommendedName>
</protein>
<evidence type="ECO:0000256" key="4">
    <source>
        <dbReference type="ARBA" id="ARBA00011738"/>
    </source>
</evidence>
<evidence type="ECO:0000256" key="5">
    <source>
        <dbReference type="ARBA" id="ARBA00022679"/>
    </source>
</evidence>
<evidence type="ECO:0000313" key="13">
    <source>
        <dbReference type="EMBL" id="SHG87940.1"/>
    </source>
</evidence>
<evidence type="ECO:0000256" key="6">
    <source>
        <dbReference type="ARBA" id="ARBA00022723"/>
    </source>
</evidence>
<gene>
    <name evidence="13" type="ORF">SAMN05444372_11143</name>
</gene>
<evidence type="ECO:0000256" key="11">
    <source>
        <dbReference type="ARBA" id="ARBA00048179"/>
    </source>
</evidence>
<evidence type="ECO:0000256" key="8">
    <source>
        <dbReference type="ARBA" id="ARBA00022977"/>
    </source>
</evidence>
<comment type="subunit">
    <text evidence="4">Homodimer.</text>
</comment>
<comment type="catalytic activity">
    <reaction evidence="11">
        <text>N(6)-(pyridoxal phosphate)-L-lysyl-[4-amino-5-hydroxymethyl-2-methylpyrimidine phosphate synthase] + L-histidyl-[4-amino-5-hydroxymethyl-2-methylpyrimidine phosphate synthase] + 2 Fe(3+) + 4 H2O = L-lysyl-[4-amino-5-hydroxymethyl-2-methylpyrimidine phosphate synthase] + (2S)-2-amino-5-hydroxy-4-oxopentanoyl-[4-amino-5-hydroxymethyl-2-methylpyrimidine phosphate synthase] + 4-amino-2-methyl-5-(phosphooxymethyl)pyrimidine + 3-oxopropanoate + 2 Fe(2+) + 2 H(+)</text>
        <dbReference type="Rhea" id="RHEA:65756"/>
        <dbReference type="Rhea" id="RHEA-COMP:16892"/>
        <dbReference type="Rhea" id="RHEA-COMP:16893"/>
        <dbReference type="Rhea" id="RHEA-COMP:16894"/>
        <dbReference type="Rhea" id="RHEA-COMP:16895"/>
        <dbReference type="ChEBI" id="CHEBI:15377"/>
        <dbReference type="ChEBI" id="CHEBI:15378"/>
        <dbReference type="ChEBI" id="CHEBI:29033"/>
        <dbReference type="ChEBI" id="CHEBI:29034"/>
        <dbReference type="ChEBI" id="CHEBI:29969"/>
        <dbReference type="ChEBI" id="CHEBI:29979"/>
        <dbReference type="ChEBI" id="CHEBI:33190"/>
        <dbReference type="ChEBI" id="CHEBI:58354"/>
        <dbReference type="ChEBI" id="CHEBI:143915"/>
        <dbReference type="ChEBI" id="CHEBI:157692"/>
    </reaction>
    <physiologicalReaction direction="left-to-right" evidence="11">
        <dbReference type="Rhea" id="RHEA:65757"/>
    </physiologicalReaction>
</comment>
<reference evidence="14" key="1">
    <citation type="submission" date="2016-11" db="EMBL/GenBank/DDBJ databases">
        <authorList>
            <person name="Varghese N."/>
            <person name="Submissions S."/>
        </authorList>
    </citation>
    <scope>NUCLEOTIDE SEQUENCE [LARGE SCALE GENOMIC DNA]</scope>
    <source>
        <strain evidence="14">DSM 17659</strain>
    </source>
</reference>
<sequence length="327" mass="36996">MGSNKQIFAGKLILVRNKFPKKMTTLKIALDWTPNINHIGILIAKELGMYQQYGIDLTIISPLTDNYEVTPGKKLESDLADFVLAPFETVISLNNKENEVDAIAVFAILQEDISSIASLQSTALANPKALDGKTYASYKARYEDKIVKELVINDGGEGIFKIVYPDKLGIWNTLLDGTADATWIFNNWEGIEAESKNIALNKWSLNDYAIPYGYSPVIITKRKNLKNNLALYSNFIKATRNGYLFATENKSVSIEILRSYLTAYDKENMNLEKALDATITYFGDHNNCGRMNQERVDTFLNWLVENNLEKPKIKNQQLFTNELLNLI</sequence>
<feature type="domain" description="SsuA/THI5-like" evidence="12">
    <location>
        <begin position="35"/>
        <end position="249"/>
    </location>
</feature>
<dbReference type="Gene3D" id="3.40.190.10">
    <property type="entry name" value="Periplasmic binding protein-like II"/>
    <property type="match status" value="2"/>
</dbReference>
<evidence type="ECO:0000256" key="1">
    <source>
        <dbReference type="ARBA" id="ARBA00003469"/>
    </source>
</evidence>
<dbReference type="GO" id="GO:0016740">
    <property type="term" value="F:transferase activity"/>
    <property type="evidence" value="ECO:0007669"/>
    <property type="project" value="UniProtKB-KW"/>
</dbReference>
<comment type="pathway">
    <text evidence="2">Cofactor biosynthesis; thiamine diphosphate biosynthesis.</text>
</comment>
<evidence type="ECO:0000313" key="14">
    <source>
        <dbReference type="Proteomes" id="UP000184020"/>
    </source>
</evidence>
<dbReference type="PANTHER" id="PTHR31528">
    <property type="entry name" value="4-AMINO-5-HYDROXYMETHYL-2-METHYLPYRIMIDINE PHOSPHATE SYNTHASE THI11-RELATED"/>
    <property type="match status" value="1"/>
</dbReference>